<evidence type="ECO:0000256" key="6">
    <source>
        <dbReference type="ARBA" id="ARBA00022763"/>
    </source>
</evidence>
<dbReference type="RefSeq" id="WP_058640119.1">
    <property type="nucleotide sequence ID" value="NZ_LDSL01000006.1"/>
</dbReference>
<dbReference type="InterPro" id="IPR001497">
    <property type="entry name" value="MethylDNA_cys_MeTrfase_AS"/>
</dbReference>
<dbReference type="InterPro" id="IPR014048">
    <property type="entry name" value="MethylDNA_cys_MeTrfase_DNA-bd"/>
</dbReference>
<dbReference type="FunFam" id="1.10.10.10:FF:000214">
    <property type="entry name" value="Methylated-DNA--protein-cysteine methyltransferase"/>
    <property type="match status" value="1"/>
</dbReference>
<comment type="caution">
    <text evidence="13">The sequence shown here is derived from an EMBL/GenBank/DDBJ whole genome shotgun (WGS) entry which is preliminary data.</text>
</comment>
<dbReference type="InterPro" id="IPR036631">
    <property type="entry name" value="MGMT_N_sf"/>
</dbReference>
<dbReference type="SUPFAM" id="SSF46767">
    <property type="entry name" value="Methylated DNA-protein cysteine methyltransferase, C-terminal domain"/>
    <property type="match status" value="1"/>
</dbReference>
<name>A0A147HCC3_9BURK</name>
<evidence type="ECO:0000256" key="8">
    <source>
        <dbReference type="ARBA" id="ARBA00049348"/>
    </source>
</evidence>
<dbReference type="Pfam" id="PF01035">
    <property type="entry name" value="DNA_binding_1"/>
    <property type="match status" value="1"/>
</dbReference>
<dbReference type="Proteomes" id="UP000072741">
    <property type="component" value="Unassembled WGS sequence"/>
</dbReference>
<comment type="similarity">
    <text evidence="2 9">Belongs to the MGMT family.</text>
</comment>
<accession>A0A147HCC3</accession>
<keyword evidence="5 9" id="KW-0808">Transferase</keyword>
<evidence type="ECO:0000256" key="7">
    <source>
        <dbReference type="ARBA" id="ARBA00023204"/>
    </source>
</evidence>
<comment type="function">
    <text evidence="9">Involved in the cellular defense against the biological effects of O6-methylguanine (O6-MeG) and O4-methylthymine (O4-MeT) in DNA. Repairs the methylated nucleobase in DNA by stoichiometrically transferring the methyl group to a cysteine residue in the enzyme. This is a suicide reaction: the enzyme is irreversibly inactivated.</text>
</comment>
<protein>
    <recommendedName>
        <fullName evidence="9">Methylated-DNA--protein-cysteine methyltransferase</fullName>
        <ecNumber evidence="9">2.1.1.63</ecNumber>
    </recommendedName>
    <alternativeName>
        <fullName evidence="9">6-O-methylguanine-DNA methyltransferase</fullName>
        <shortName evidence="9">MGMT</shortName>
    </alternativeName>
    <alternativeName>
        <fullName evidence="9">O-6-methylguanine-DNA-alkyltransferase</fullName>
    </alternativeName>
</protein>
<reference evidence="13 14" key="1">
    <citation type="journal article" date="2016" name="Front. Microbiol.">
        <title>Genomic Resource of Rice Seed Associated Bacteria.</title>
        <authorList>
            <person name="Midha S."/>
            <person name="Bansal K."/>
            <person name="Sharma S."/>
            <person name="Kumar N."/>
            <person name="Patil P.P."/>
            <person name="Chaudhry V."/>
            <person name="Patil P.B."/>
        </authorList>
    </citation>
    <scope>NUCLEOTIDE SEQUENCE [LARGE SCALE GENOMIC DNA]</scope>
    <source>
        <strain evidence="13 14">NS331</strain>
    </source>
</reference>
<dbReference type="Gene3D" id="3.30.160.70">
    <property type="entry name" value="Methylated DNA-protein cysteine methyltransferase domain"/>
    <property type="match status" value="1"/>
</dbReference>
<dbReference type="Pfam" id="PF02870">
    <property type="entry name" value="Methyltransf_1N"/>
    <property type="match status" value="1"/>
</dbReference>
<keyword evidence="3 9" id="KW-0963">Cytoplasm</keyword>
<dbReference type="NCBIfam" id="TIGR00589">
    <property type="entry name" value="ogt"/>
    <property type="match status" value="1"/>
</dbReference>
<organism evidence="13 14">
    <name type="scientific">Pseudacidovorax intermedius</name>
    <dbReference type="NCBI Taxonomy" id="433924"/>
    <lineage>
        <taxon>Bacteria</taxon>
        <taxon>Pseudomonadati</taxon>
        <taxon>Pseudomonadota</taxon>
        <taxon>Betaproteobacteria</taxon>
        <taxon>Burkholderiales</taxon>
        <taxon>Comamonadaceae</taxon>
        <taxon>Pseudacidovorax</taxon>
    </lineage>
</organism>
<evidence type="ECO:0000256" key="2">
    <source>
        <dbReference type="ARBA" id="ARBA00008711"/>
    </source>
</evidence>
<dbReference type="Gene3D" id="1.10.10.10">
    <property type="entry name" value="Winged helix-like DNA-binding domain superfamily/Winged helix DNA-binding domain"/>
    <property type="match status" value="1"/>
</dbReference>
<keyword evidence="14" id="KW-1185">Reference proteome</keyword>
<feature type="active site" description="Nucleophile; methyl group acceptor" evidence="9">
    <location>
        <position position="140"/>
    </location>
</feature>
<feature type="domain" description="Methylated-DNA-[protein]-cysteine S-methyltransferase DNA binding" evidence="11">
    <location>
        <begin position="89"/>
        <end position="169"/>
    </location>
</feature>
<comment type="miscellaneous">
    <text evidence="9">This enzyme catalyzes only one turnover and therefore is not strictly catalytic. According to one definition, an enzyme is a biocatalyst that acts repeatedly and over many reaction cycles.</text>
</comment>
<comment type="catalytic activity">
    <reaction evidence="1 9">
        <text>a 4-O-methyl-thymidine in DNA + L-cysteinyl-[protein] = a thymidine in DNA + S-methyl-L-cysteinyl-[protein]</text>
        <dbReference type="Rhea" id="RHEA:53428"/>
        <dbReference type="Rhea" id="RHEA-COMP:10131"/>
        <dbReference type="Rhea" id="RHEA-COMP:10132"/>
        <dbReference type="Rhea" id="RHEA-COMP:13555"/>
        <dbReference type="Rhea" id="RHEA-COMP:13556"/>
        <dbReference type="ChEBI" id="CHEBI:29950"/>
        <dbReference type="ChEBI" id="CHEBI:82612"/>
        <dbReference type="ChEBI" id="CHEBI:137386"/>
        <dbReference type="ChEBI" id="CHEBI:137387"/>
        <dbReference type="EC" id="2.1.1.63"/>
    </reaction>
</comment>
<evidence type="ECO:0000256" key="3">
    <source>
        <dbReference type="ARBA" id="ARBA00022490"/>
    </source>
</evidence>
<evidence type="ECO:0000256" key="10">
    <source>
        <dbReference type="SAM" id="MobiDB-lite"/>
    </source>
</evidence>
<gene>
    <name evidence="13" type="ORF">NS331_00780</name>
</gene>
<evidence type="ECO:0000259" key="11">
    <source>
        <dbReference type="Pfam" id="PF01035"/>
    </source>
</evidence>
<dbReference type="EMBL" id="LDSL01000006">
    <property type="protein sequence ID" value="KTT27778.1"/>
    <property type="molecule type" value="Genomic_DNA"/>
</dbReference>
<comment type="catalytic activity">
    <reaction evidence="8 9">
        <text>a 6-O-methyl-2'-deoxyguanosine in DNA + L-cysteinyl-[protein] = S-methyl-L-cysteinyl-[protein] + a 2'-deoxyguanosine in DNA</text>
        <dbReference type="Rhea" id="RHEA:24000"/>
        <dbReference type="Rhea" id="RHEA-COMP:10131"/>
        <dbReference type="Rhea" id="RHEA-COMP:10132"/>
        <dbReference type="Rhea" id="RHEA-COMP:11367"/>
        <dbReference type="Rhea" id="RHEA-COMP:11368"/>
        <dbReference type="ChEBI" id="CHEBI:29950"/>
        <dbReference type="ChEBI" id="CHEBI:82612"/>
        <dbReference type="ChEBI" id="CHEBI:85445"/>
        <dbReference type="ChEBI" id="CHEBI:85448"/>
        <dbReference type="EC" id="2.1.1.63"/>
    </reaction>
</comment>
<feature type="region of interest" description="Disordered" evidence="10">
    <location>
        <begin position="171"/>
        <end position="197"/>
    </location>
</feature>
<comment type="subcellular location">
    <subcellularLocation>
        <location evidence="9">Cytoplasm</location>
    </subcellularLocation>
</comment>
<keyword evidence="6 9" id="KW-0227">DNA damage</keyword>
<evidence type="ECO:0000313" key="14">
    <source>
        <dbReference type="Proteomes" id="UP000072741"/>
    </source>
</evidence>
<dbReference type="InterPro" id="IPR008332">
    <property type="entry name" value="MethylG_MeTrfase_N"/>
</dbReference>
<sequence>MTPSPTRARAAALRTCHIDTPLGGVLLAASADGLAGLWFDRQRHHPDTTGWMPDTGHPLLQEAAGQVQDYLAGQRTGFDLPLDLSRGTPFQQAVWQALLAIPRGGTHSYGALGLSLGRPAAMRAVGAAVGRNPVSVIVPCHRVIGADGSLTGYAGGLDRKRALLALEGVTLPPADRGPAERPVASAPAARRRTREVA</sequence>
<dbReference type="InterPro" id="IPR036217">
    <property type="entry name" value="MethylDNA_cys_MeTrfase_DNAb"/>
</dbReference>
<dbReference type="PATRIC" id="fig|433924.3.peg.3973"/>
<evidence type="ECO:0000256" key="5">
    <source>
        <dbReference type="ARBA" id="ARBA00022679"/>
    </source>
</evidence>
<dbReference type="SUPFAM" id="SSF53155">
    <property type="entry name" value="Methylated DNA-protein cysteine methyltransferase domain"/>
    <property type="match status" value="1"/>
</dbReference>
<evidence type="ECO:0000256" key="4">
    <source>
        <dbReference type="ARBA" id="ARBA00022603"/>
    </source>
</evidence>
<evidence type="ECO:0000313" key="13">
    <source>
        <dbReference type="EMBL" id="KTT27778.1"/>
    </source>
</evidence>
<dbReference type="HAMAP" id="MF_00772">
    <property type="entry name" value="OGT"/>
    <property type="match status" value="1"/>
</dbReference>
<dbReference type="GO" id="GO:0005737">
    <property type="term" value="C:cytoplasm"/>
    <property type="evidence" value="ECO:0007669"/>
    <property type="project" value="UniProtKB-SubCell"/>
</dbReference>
<keyword evidence="7 9" id="KW-0234">DNA repair</keyword>
<dbReference type="GO" id="GO:0032259">
    <property type="term" value="P:methylation"/>
    <property type="evidence" value="ECO:0007669"/>
    <property type="project" value="UniProtKB-KW"/>
</dbReference>
<dbReference type="CDD" id="cd06445">
    <property type="entry name" value="ATase"/>
    <property type="match status" value="1"/>
</dbReference>
<dbReference type="InterPro" id="IPR023546">
    <property type="entry name" value="MGMT"/>
</dbReference>
<feature type="domain" description="Methylguanine DNA methyltransferase ribonuclease-like" evidence="12">
    <location>
        <begin position="18"/>
        <end position="84"/>
    </location>
</feature>
<keyword evidence="4 9" id="KW-0489">Methyltransferase</keyword>
<evidence type="ECO:0000256" key="1">
    <source>
        <dbReference type="ARBA" id="ARBA00001286"/>
    </source>
</evidence>
<proteinExistence type="inferred from homology"/>
<dbReference type="PANTHER" id="PTHR10815:SF5">
    <property type="entry name" value="METHYLATED-DNA--PROTEIN-CYSTEINE METHYLTRANSFERASE"/>
    <property type="match status" value="1"/>
</dbReference>
<dbReference type="EC" id="2.1.1.63" evidence="9"/>
<dbReference type="GO" id="GO:0003908">
    <property type="term" value="F:methylated-DNA-[protein]-cysteine S-methyltransferase activity"/>
    <property type="evidence" value="ECO:0007669"/>
    <property type="project" value="UniProtKB-UniRule"/>
</dbReference>
<dbReference type="PROSITE" id="PS00374">
    <property type="entry name" value="MGMT"/>
    <property type="match status" value="1"/>
</dbReference>
<dbReference type="PANTHER" id="PTHR10815">
    <property type="entry name" value="METHYLATED-DNA--PROTEIN-CYSTEINE METHYLTRANSFERASE"/>
    <property type="match status" value="1"/>
</dbReference>
<dbReference type="GO" id="GO:0006307">
    <property type="term" value="P:DNA alkylation repair"/>
    <property type="evidence" value="ECO:0007669"/>
    <property type="project" value="UniProtKB-UniRule"/>
</dbReference>
<dbReference type="InterPro" id="IPR036388">
    <property type="entry name" value="WH-like_DNA-bd_sf"/>
</dbReference>
<evidence type="ECO:0000256" key="9">
    <source>
        <dbReference type="HAMAP-Rule" id="MF_00772"/>
    </source>
</evidence>
<evidence type="ECO:0000259" key="12">
    <source>
        <dbReference type="Pfam" id="PF02870"/>
    </source>
</evidence>
<dbReference type="AlphaFoldDB" id="A0A147HCC3"/>